<protein>
    <submittedName>
        <fullName evidence="1">Uncharacterized protein</fullName>
    </submittedName>
</protein>
<name>A0A1M4YBC3_9BACL</name>
<evidence type="ECO:0000313" key="2">
    <source>
        <dbReference type="Proteomes" id="UP000184476"/>
    </source>
</evidence>
<dbReference type="Proteomes" id="UP000184476">
    <property type="component" value="Unassembled WGS sequence"/>
</dbReference>
<organism evidence="1 2">
    <name type="scientific">Seinonella peptonophila</name>
    <dbReference type="NCBI Taxonomy" id="112248"/>
    <lineage>
        <taxon>Bacteria</taxon>
        <taxon>Bacillati</taxon>
        <taxon>Bacillota</taxon>
        <taxon>Bacilli</taxon>
        <taxon>Bacillales</taxon>
        <taxon>Thermoactinomycetaceae</taxon>
        <taxon>Seinonella</taxon>
    </lineage>
</organism>
<dbReference type="EMBL" id="FQVL01000006">
    <property type="protein sequence ID" value="SHF02802.1"/>
    <property type="molecule type" value="Genomic_DNA"/>
</dbReference>
<dbReference type="AlphaFoldDB" id="A0A1M4YBC3"/>
<dbReference type="RefSeq" id="WP_073154962.1">
    <property type="nucleotide sequence ID" value="NZ_FQVL01000006.1"/>
</dbReference>
<keyword evidence="2" id="KW-1185">Reference proteome</keyword>
<proteinExistence type="predicted"/>
<sequence>MLSLSKWYREVFTNQRKQAGLQDNLPSTMIHYTPNAHVIDPDWKNSFYRLQTGNLDAVISSSKTGKQLQVTYDPYSDLFVFTINGKLLSK</sequence>
<accession>A0A1M4YBC3</accession>
<gene>
    <name evidence="1" type="ORF">SAMN05444392_106136</name>
</gene>
<evidence type="ECO:0000313" key="1">
    <source>
        <dbReference type="EMBL" id="SHF02802.1"/>
    </source>
</evidence>
<dbReference type="STRING" id="112248.SAMN05444392_106136"/>
<reference evidence="1 2" key="1">
    <citation type="submission" date="2016-11" db="EMBL/GenBank/DDBJ databases">
        <authorList>
            <person name="Jaros S."/>
            <person name="Januszkiewicz K."/>
            <person name="Wedrychowicz H."/>
        </authorList>
    </citation>
    <scope>NUCLEOTIDE SEQUENCE [LARGE SCALE GENOMIC DNA]</scope>
    <source>
        <strain evidence="1 2">DSM 44666</strain>
    </source>
</reference>